<dbReference type="InterPro" id="IPR039570">
    <property type="entry name" value="AmiC_PBP1"/>
</dbReference>
<dbReference type="EMBL" id="JAEKJA010000012">
    <property type="protein sequence ID" value="MBJ3777028.1"/>
    <property type="molecule type" value="Genomic_DNA"/>
</dbReference>
<dbReference type="Gene3D" id="3.40.50.2300">
    <property type="match status" value="2"/>
</dbReference>
<evidence type="ECO:0000313" key="1">
    <source>
        <dbReference type="EMBL" id="MBJ3777028.1"/>
    </source>
</evidence>
<evidence type="ECO:0000313" key="2">
    <source>
        <dbReference type="Proteomes" id="UP000609531"/>
    </source>
</evidence>
<protein>
    <submittedName>
        <fullName evidence="1">Transporter substrate-binding domain-containing protein</fullName>
    </submittedName>
</protein>
<dbReference type="PANTHER" id="PTHR47628:SF1">
    <property type="entry name" value="ALIPHATIC AMIDASE EXPRESSION-REGULATING PROTEIN"/>
    <property type="match status" value="1"/>
</dbReference>
<dbReference type="Proteomes" id="UP000609531">
    <property type="component" value="Unassembled WGS sequence"/>
</dbReference>
<dbReference type="CDD" id="cd06357">
    <property type="entry name" value="PBP1_AmiC"/>
    <property type="match status" value="1"/>
</dbReference>
<gene>
    <name evidence="1" type="ORF">JCR33_15075</name>
</gene>
<keyword evidence="2" id="KW-1185">Reference proteome</keyword>
<name>A0A934MGW4_9HYPH</name>
<accession>A0A934MGW4</accession>
<sequence length="390" mass="42705">MGATRGHLPLIPAQDGWRVGVLFSESGTTVVTETEHLRGTELAIAEINAAGGVLGRPIVPTVYDPGARNADYLAFARRMLAEDDLDIIFGCSMSASRKTVLPIVERHNGLLFYPSMYEGFEYCENVFYCGATVNQTCLPLADYLIRNYGGRVYFVGCDYIFPRESNRIMQELIEARGGEVVGETYVPLDAGEDAVSALIPKIRTAAPDVVFSTLVGTTAQAFYRLYDAAGFDRTRHPVASLTMAETEIATIGRAACTGHILAATYMQTVDNAENARFVAAFKARFGADATTSIWSEAAYMQVHLFARALARVGSADPRRIALDPLGDEFDTPEGRVRVDVDTRHLWLTPRIGIATGEGLFDIVWESRVAVRPDPYLAATRIEESALDAWI</sequence>
<dbReference type="Pfam" id="PF13433">
    <property type="entry name" value="Peripla_BP_5"/>
    <property type="match status" value="1"/>
</dbReference>
<dbReference type="GO" id="GO:0033218">
    <property type="term" value="F:amide binding"/>
    <property type="evidence" value="ECO:0007669"/>
    <property type="project" value="InterPro"/>
</dbReference>
<dbReference type="SUPFAM" id="SSF53822">
    <property type="entry name" value="Periplasmic binding protein-like I"/>
    <property type="match status" value="1"/>
</dbReference>
<dbReference type="InterPro" id="IPR028082">
    <property type="entry name" value="Peripla_BP_I"/>
</dbReference>
<proteinExistence type="predicted"/>
<comment type="caution">
    <text evidence="1">The sequence shown here is derived from an EMBL/GenBank/DDBJ whole genome shotgun (WGS) entry which is preliminary data.</text>
</comment>
<dbReference type="PANTHER" id="PTHR47628">
    <property type="match status" value="1"/>
</dbReference>
<dbReference type="AlphaFoldDB" id="A0A934MGW4"/>
<reference evidence="1" key="1">
    <citation type="submission" date="2020-12" db="EMBL/GenBank/DDBJ databases">
        <title>Bacterial taxonomy.</title>
        <authorList>
            <person name="Pan X."/>
        </authorList>
    </citation>
    <scope>NUCLEOTIDE SEQUENCE</scope>
    <source>
        <strain evidence="1">B2012</strain>
    </source>
</reference>
<organism evidence="1 2">
    <name type="scientific">Acuticoccus mangrovi</name>
    <dbReference type="NCBI Taxonomy" id="2796142"/>
    <lineage>
        <taxon>Bacteria</taxon>
        <taxon>Pseudomonadati</taxon>
        <taxon>Pseudomonadota</taxon>
        <taxon>Alphaproteobacteria</taxon>
        <taxon>Hyphomicrobiales</taxon>
        <taxon>Amorphaceae</taxon>
        <taxon>Acuticoccus</taxon>
    </lineage>
</organism>